<comment type="caution">
    <text evidence="2">The sequence shown here is derived from an EMBL/GenBank/DDBJ whole genome shotgun (WGS) entry which is preliminary data.</text>
</comment>
<dbReference type="EMBL" id="RCZD01000008">
    <property type="protein sequence ID" value="TPG60132.1"/>
    <property type="molecule type" value="Genomic_DNA"/>
</dbReference>
<dbReference type="Pfam" id="PF04865">
    <property type="entry name" value="Baseplate_J"/>
    <property type="match status" value="1"/>
</dbReference>
<dbReference type="AlphaFoldDB" id="A0A502GET4"/>
<dbReference type="RefSeq" id="WP_140473859.1">
    <property type="nucleotide sequence ID" value="NZ_RCZD01000008.1"/>
</dbReference>
<accession>A0A502GET4</accession>
<sequence>MAEVYADKLKKRVLANYPSIDTRGPLDDMLLNPIGAELDQVQTNIDSLKANFTSEFDATKSAEDYESVGATYGVIRYAGTKASSYLILSFLKPPTGLVIPSGTIGLTDDGQYMYYTNIEFNSLSYTAADQLSAETGYYEYKVPITALEVGSKYNIAANRIHKLNLTLPSGTIVNNPEKIINGADAETLEDYWAKIKTRSYIVDISTQIGLATKATDFAGKRLEGIYVTPTLITKRSNVVTIYVAGNDKTKVTENIPIINSTFALKKRHVQSIESISVNGVLVTSYKILNDSILITQKLATNSGNVTVTYVKDTLASDIEDQLNINTEDYFGKKIEVHSGIVKYIEFKAKIRINSNVMTDSSQQALVDATFAYLNQTKFRLNDLTVQELVDNIFQTYQGYIKITVEMFQPKDETSYLQGFNIPCLAPEYLQIQASDFDLKFVAG</sequence>
<evidence type="ECO:0000313" key="3">
    <source>
        <dbReference type="Proteomes" id="UP000317663"/>
    </source>
</evidence>
<evidence type="ECO:0000313" key="2">
    <source>
        <dbReference type="EMBL" id="TPG60132.1"/>
    </source>
</evidence>
<keyword evidence="3" id="KW-1185">Reference proteome</keyword>
<organism evidence="2 3">
    <name type="scientific">Ewingella americana</name>
    <dbReference type="NCBI Taxonomy" id="41202"/>
    <lineage>
        <taxon>Bacteria</taxon>
        <taxon>Pseudomonadati</taxon>
        <taxon>Pseudomonadota</taxon>
        <taxon>Gammaproteobacteria</taxon>
        <taxon>Enterobacterales</taxon>
        <taxon>Yersiniaceae</taxon>
        <taxon>Ewingella</taxon>
    </lineage>
</organism>
<feature type="domain" description="Baseplate protein J-like barrel" evidence="1">
    <location>
        <begin position="94"/>
        <end position="182"/>
    </location>
</feature>
<dbReference type="OrthoDB" id="2554267at2"/>
<dbReference type="InterPro" id="IPR006949">
    <property type="entry name" value="Barrel_Baseplate_J-like"/>
</dbReference>
<dbReference type="Proteomes" id="UP000317663">
    <property type="component" value="Unassembled WGS sequence"/>
</dbReference>
<proteinExistence type="predicted"/>
<gene>
    <name evidence="2" type="ORF">EAH77_16315</name>
</gene>
<reference evidence="2 3" key="1">
    <citation type="journal article" date="2019" name="Environ. Microbiol.">
        <title>Species interactions and distinct microbial communities in high Arctic permafrost affected cryosols are associated with the CH4 and CO2 gas fluxes.</title>
        <authorList>
            <person name="Altshuler I."/>
            <person name="Hamel J."/>
            <person name="Turney S."/>
            <person name="Magnuson E."/>
            <person name="Levesque R."/>
            <person name="Greer C."/>
            <person name="Whyte L.G."/>
        </authorList>
    </citation>
    <scope>NUCLEOTIDE SEQUENCE [LARGE SCALE GENOMIC DNA]</scope>
    <source>
        <strain evidence="2 3">E4</strain>
    </source>
</reference>
<name>A0A502GET4_9GAMM</name>
<evidence type="ECO:0000259" key="1">
    <source>
        <dbReference type="Pfam" id="PF04865"/>
    </source>
</evidence>
<protein>
    <recommendedName>
        <fullName evidence="1">Baseplate protein J-like barrel domain-containing protein</fullName>
    </recommendedName>
</protein>